<dbReference type="CDD" id="cd05259">
    <property type="entry name" value="PCBER_SDR_a"/>
    <property type="match status" value="1"/>
</dbReference>
<sequence>MSIRNVAIIGASGNIGTAVLPEILKSDLNVTVGQDAVISMLPIIALDVQDTVIEAAIAAGVKRFIPSEYGSDSMNPAVLAAVPFFEAKKKYLEYLKSKEDVISWTAVFTGPFFDWGLLTGFTGFDLSTNTATLVDGGRARYTTSNVAQIGRALVAVLKHAAETANQLVYVESFTTTQLEVLAALERATGQQWKVVNENSEDIRAAGLKAIGEGKMIEGGANLITAAVLGREALEDHSHAEGGIWNDRLGLPDEIVEVEVRRIVQTAASKQ</sequence>
<dbReference type="Pfam" id="PF05368">
    <property type="entry name" value="NmrA"/>
    <property type="match status" value="1"/>
</dbReference>
<proteinExistence type="predicted"/>
<name>A0AA38VG35_9PEZI</name>
<evidence type="ECO:0000313" key="5">
    <source>
        <dbReference type="Proteomes" id="UP001174694"/>
    </source>
</evidence>
<evidence type="ECO:0000259" key="3">
    <source>
        <dbReference type="Pfam" id="PF05368"/>
    </source>
</evidence>
<dbReference type="InterPro" id="IPR045312">
    <property type="entry name" value="PCBER-like"/>
</dbReference>
<comment type="caution">
    <text evidence="4">The sequence shown here is derived from an EMBL/GenBank/DDBJ whole genome shotgun (WGS) entry which is preliminary data.</text>
</comment>
<feature type="domain" description="NmrA-like" evidence="3">
    <location>
        <begin position="33"/>
        <end position="193"/>
    </location>
</feature>
<keyword evidence="1" id="KW-0521">NADP</keyword>
<dbReference type="PANTHER" id="PTHR47706">
    <property type="entry name" value="NMRA-LIKE FAMILY PROTEIN"/>
    <property type="match status" value="1"/>
</dbReference>
<dbReference type="InterPro" id="IPR051609">
    <property type="entry name" value="NmrA/Isoflavone_reductase-like"/>
</dbReference>
<keyword evidence="5" id="KW-1185">Reference proteome</keyword>
<dbReference type="Proteomes" id="UP001174694">
    <property type="component" value="Unassembled WGS sequence"/>
</dbReference>
<keyword evidence="2" id="KW-0560">Oxidoreductase</keyword>
<dbReference type="AlphaFoldDB" id="A0AA38VG35"/>
<dbReference type="GO" id="GO:0016491">
    <property type="term" value="F:oxidoreductase activity"/>
    <property type="evidence" value="ECO:0007669"/>
    <property type="project" value="UniProtKB-KW"/>
</dbReference>
<reference evidence="4" key="1">
    <citation type="submission" date="2022-07" db="EMBL/GenBank/DDBJ databases">
        <title>Fungi with potential for degradation of polypropylene.</title>
        <authorList>
            <person name="Gostincar C."/>
        </authorList>
    </citation>
    <scope>NUCLEOTIDE SEQUENCE</scope>
    <source>
        <strain evidence="4">EXF-13308</strain>
    </source>
</reference>
<dbReference type="PANTHER" id="PTHR47706:SF9">
    <property type="entry name" value="NMRA-LIKE DOMAIN-CONTAINING PROTEIN-RELATED"/>
    <property type="match status" value="1"/>
</dbReference>
<evidence type="ECO:0000313" key="4">
    <source>
        <dbReference type="EMBL" id="KAJ9139081.1"/>
    </source>
</evidence>
<gene>
    <name evidence="4" type="ORF">NKR23_g8133</name>
</gene>
<dbReference type="Gene3D" id="3.40.50.720">
    <property type="entry name" value="NAD(P)-binding Rossmann-like Domain"/>
    <property type="match status" value="1"/>
</dbReference>
<organism evidence="4 5">
    <name type="scientific">Pleurostoma richardsiae</name>
    <dbReference type="NCBI Taxonomy" id="41990"/>
    <lineage>
        <taxon>Eukaryota</taxon>
        <taxon>Fungi</taxon>
        <taxon>Dikarya</taxon>
        <taxon>Ascomycota</taxon>
        <taxon>Pezizomycotina</taxon>
        <taxon>Sordariomycetes</taxon>
        <taxon>Sordariomycetidae</taxon>
        <taxon>Calosphaeriales</taxon>
        <taxon>Pleurostomataceae</taxon>
        <taxon>Pleurostoma</taxon>
    </lineage>
</organism>
<dbReference type="EMBL" id="JANBVO010000027">
    <property type="protein sequence ID" value="KAJ9139081.1"/>
    <property type="molecule type" value="Genomic_DNA"/>
</dbReference>
<dbReference type="SUPFAM" id="SSF51735">
    <property type="entry name" value="NAD(P)-binding Rossmann-fold domains"/>
    <property type="match status" value="1"/>
</dbReference>
<evidence type="ECO:0000256" key="2">
    <source>
        <dbReference type="ARBA" id="ARBA00023002"/>
    </source>
</evidence>
<evidence type="ECO:0000256" key="1">
    <source>
        <dbReference type="ARBA" id="ARBA00022857"/>
    </source>
</evidence>
<dbReference type="InterPro" id="IPR008030">
    <property type="entry name" value="NmrA-like"/>
</dbReference>
<protein>
    <submittedName>
        <fullName evidence="4">NAD(P)-binding protein</fullName>
    </submittedName>
</protein>
<dbReference type="InterPro" id="IPR036291">
    <property type="entry name" value="NAD(P)-bd_dom_sf"/>
</dbReference>
<accession>A0AA38VG35</accession>